<sequence length="367" mass="40863">MEAAEVPEQEELDYETSPTKRAESRNDKSIDSDDGELIEEHTAKDLSDGEEEEEGEIASDDEEEKKRGSDFEEGEITDDDEEEGELPVKARFRDDHSPPPRGAMAPPGGRRCVRREEDKTDVCKHYLKGICTWGEQCNFAHPPEDQLHLFRSSSSNRVGGASASSSNTSVTTTTTVDSNPVKKSKKGGGEESSWERALKEAKERSVNASRRKEDPDFERKRLEMAPSDEIDRRATTTATSDDSEVDEGRRRMVSPHRDSYTPPDGRDRGGERYGDRSRQRAPVIPSLLDLRPPSPRVMINATRMGGRNGGGKQRGVNFEINQELGPQCIYPNGRPKDQPLQQKGRGGVERGGGGRQRERGGEGHRMD</sequence>
<evidence type="ECO:0000256" key="5">
    <source>
        <dbReference type="SAM" id="MobiDB-lite"/>
    </source>
</evidence>
<name>A0AAV5WK08_9BILA</name>
<keyword evidence="1 4" id="KW-0479">Metal-binding</keyword>
<dbReference type="Proteomes" id="UP001432322">
    <property type="component" value="Unassembled WGS sequence"/>
</dbReference>
<evidence type="ECO:0000256" key="3">
    <source>
        <dbReference type="ARBA" id="ARBA00022833"/>
    </source>
</evidence>
<feature type="compositionally biased region" description="Basic and acidic residues" evidence="5">
    <location>
        <begin position="18"/>
        <end position="31"/>
    </location>
</feature>
<dbReference type="Gene3D" id="4.10.1000.10">
    <property type="entry name" value="Zinc finger, CCCH-type"/>
    <property type="match status" value="1"/>
</dbReference>
<keyword evidence="8" id="KW-1185">Reference proteome</keyword>
<dbReference type="EMBL" id="BTSY01000005">
    <property type="protein sequence ID" value="GMT30983.1"/>
    <property type="molecule type" value="Genomic_DNA"/>
</dbReference>
<feature type="compositionally biased region" description="Basic and acidic residues" evidence="5">
    <location>
        <begin position="246"/>
        <end position="278"/>
    </location>
</feature>
<keyword evidence="2 4" id="KW-0863">Zinc-finger</keyword>
<feature type="zinc finger region" description="C3H1-type" evidence="4">
    <location>
        <begin position="117"/>
        <end position="144"/>
    </location>
</feature>
<feature type="compositionally biased region" description="Basic and acidic residues" evidence="5">
    <location>
        <begin position="187"/>
        <end position="234"/>
    </location>
</feature>
<feature type="compositionally biased region" description="Basic and acidic residues" evidence="5">
    <location>
        <begin position="38"/>
        <end position="47"/>
    </location>
</feature>
<proteinExistence type="predicted"/>
<evidence type="ECO:0000256" key="2">
    <source>
        <dbReference type="ARBA" id="ARBA00022771"/>
    </source>
</evidence>
<dbReference type="InterPro" id="IPR041367">
    <property type="entry name" value="Znf-CCCH_4"/>
</dbReference>
<dbReference type="InterPro" id="IPR000571">
    <property type="entry name" value="Znf_CCCH"/>
</dbReference>
<dbReference type="SMART" id="SM00356">
    <property type="entry name" value="ZnF_C3H1"/>
    <property type="match status" value="1"/>
</dbReference>
<feature type="compositionally biased region" description="Acidic residues" evidence="5">
    <location>
        <begin position="71"/>
        <end position="85"/>
    </location>
</feature>
<protein>
    <recommendedName>
        <fullName evidence="6">C3H1-type domain-containing protein</fullName>
    </recommendedName>
</protein>
<feature type="domain" description="C3H1-type" evidence="6">
    <location>
        <begin position="117"/>
        <end position="144"/>
    </location>
</feature>
<evidence type="ECO:0000256" key="4">
    <source>
        <dbReference type="PROSITE-ProRule" id="PRU00723"/>
    </source>
</evidence>
<evidence type="ECO:0000256" key="1">
    <source>
        <dbReference type="ARBA" id="ARBA00022723"/>
    </source>
</evidence>
<dbReference type="PROSITE" id="PS50103">
    <property type="entry name" value="ZF_C3H1"/>
    <property type="match status" value="1"/>
</dbReference>
<evidence type="ECO:0000313" key="7">
    <source>
        <dbReference type="EMBL" id="GMT30983.1"/>
    </source>
</evidence>
<dbReference type="SUPFAM" id="SSF90229">
    <property type="entry name" value="CCCH zinc finger"/>
    <property type="match status" value="1"/>
</dbReference>
<feature type="compositionally biased region" description="Acidic residues" evidence="5">
    <location>
        <begin position="48"/>
        <end position="63"/>
    </location>
</feature>
<accession>A0AAV5WK08</accession>
<dbReference type="Pfam" id="PF18044">
    <property type="entry name" value="zf-CCCH_4"/>
    <property type="match status" value="1"/>
</dbReference>
<feature type="compositionally biased region" description="Basic and acidic residues" evidence="5">
    <location>
        <begin position="355"/>
        <end position="367"/>
    </location>
</feature>
<feature type="region of interest" description="Disordered" evidence="5">
    <location>
        <begin position="1"/>
        <end position="118"/>
    </location>
</feature>
<reference evidence="7" key="1">
    <citation type="submission" date="2023-10" db="EMBL/GenBank/DDBJ databases">
        <title>Genome assembly of Pristionchus species.</title>
        <authorList>
            <person name="Yoshida K."/>
            <person name="Sommer R.J."/>
        </authorList>
    </citation>
    <scope>NUCLEOTIDE SEQUENCE</scope>
    <source>
        <strain evidence="7">RS5133</strain>
    </source>
</reference>
<organism evidence="7 8">
    <name type="scientific">Pristionchus fissidentatus</name>
    <dbReference type="NCBI Taxonomy" id="1538716"/>
    <lineage>
        <taxon>Eukaryota</taxon>
        <taxon>Metazoa</taxon>
        <taxon>Ecdysozoa</taxon>
        <taxon>Nematoda</taxon>
        <taxon>Chromadorea</taxon>
        <taxon>Rhabditida</taxon>
        <taxon>Rhabditina</taxon>
        <taxon>Diplogasteromorpha</taxon>
        <taxon>Diplogasteroidea</taxon>
        <taxon>Neodiplogasteridae</taxon>
        <taxon>Pristionchus</taxon>
    </lineage>
</organism>
<dbReference type="AlphaFoldDB" id="A0AAV5WK08"/>
<feature type="compositionally biased region" description="Basic and acidic residues" evidence="5">
    <location>
        <begin position="86"/>
        <end position="98"/>
    </location>
</feature>
<evidence type="ECO:0000313" key="8">
    <source>
        <dbReference type="Proteomes" id="UP001432322"/>
    </source>
</evidence>
<feature type="compositionally biased region" description="Acidic residues" evidence="5">
    <location>
        <begin position="1"/>
        <end position="14"/>
    </location>
</feature>
<feature type="non-terminal residue" evidence="7">
    <location>
        <position position="367"/>
    </location>
</feature>
<dbReference type="InterPro" id="IPR036855">
    <property type="entry name" value="Znf_CCCH_sf"/>
</dbReference>
<gene>
    <name evidence="7" type="ORF">PFISCL1PPCAC_22280</name>
</gene>
<dbReference type="GO" id="GO:0008270">
    <property type="term" value="F:zinc ion binding"/>
    <property type="evidence" value="ECO:0007669"/>
    <property type="project" value="UniProtKB-KW"/>
</dbReference>
<keyword evidence="3 4" id="KW-0862">Zinc</keyword>
<feature type="region of interest" description="Disordered" evidence="5">
    <location>
        <begin position="150"/>
        <end position="367"/>
    </location>
</feature>
<feature type="compositionally biased region" description="Low complexity" evidence="5">
    <location>
        <begin position="161"/>
        <end position="179"/>
    </location>
</feature>
<evidence type="ECO:0000259" key="6">
    <source>
        <dbReference type="PROSITE" id="PS50103"/>
    </source>
</evidence>
<comment type="caution">
    <text evidence="7">The sequence shown here is derived from an EMBL/GenBank/DDBJ whole genome shotgun (WGS) entry which is preliminary data.</text>
</comment>